<dbReference type="Proteomes" id="UP001151760">
    <property type="component" value="Unassembled WGS sequence"/>
</dbReference>
<sequence length="379" mass="43365">MRTRSQARNRNRRQQQLTTVIVEEPEFPMADNRTMAQMLQAPIEGYEDAIVVPTINANNFELKQTLINLVQSNQFTGRHDLIIIFEFSTRLLLRLTSWTVPNTSIKLLLFPFSLEGEARTWLDKEPPRSILTWDDLVSKFINQFFPPSKTTYLRNEITTFLQKPNETFNEAWERFKGLLRQCPHHGFSELHQLDTFYNSLNTNDQDALDSAAGGNFLDKMPRDGLAIIESKSKVRYSRSRAIEPRASTNAPLSTSTPSNSFEFQQLAASLEDKIDIRMSRLEKMISEKNVTTPATVKAVEEVCVTCGSNHNFNNCPLTRNEFPVFHDNIHQFQQTAAVGNFVQRNPPNLANQMRPPGFNQPNVQNNQGNQSRYPPMVAN</sequence>
<dbReference type="Pfam" id="PF03732">
    <property type="entry name" value="Retrotrans_gag"/>
    <property type="match status" value="1"/>
</dbReference>
<accession>A0ABQ4WRV4</accession>
<keyword evidence="3" id="KW-0808">Transferase</keyword>
<name>A0ABQ4WRV4_9ASTR</name>
<dbReference type="GO" id="GO:0003964">
    <property type="term" value="F:RNA-directed DNA polymerase activity"/>
    <property type="evidence" value="ECO:0007669"/>
    <property type="project" value="UniProtKB-KW"/>
</dbReference>
<feature type="compositionally biased region" description="Low complexity" evidence="1">
    <location>
        <begin position="359"/>
        <end position="370"/>
    </location>
</feature>
<dbReference type="EMBL" id="BQNB010008862">
    <property type="protein sequence ID" value="GJS55351.1"/>
    <property type="molecule type" value="Genomic_DNA"/>
</dbReference>
<proteinExistence type="predicted"/>
<keyword evidence="3" id="KW-0548">Nucleotidyltransferase</keyword>
<gene>
    <name evidence="3" type="ORF">Tco_0628713</name>
</gene>
<evidence type="ECO:0000313" key="4">
    <source>
        <dbReference type="Proteomes" id="UP001151760"/>
    </source>
</evidence>
<keyword evidence="4" id="KW-1185">Reference proteome</keyword>
<evidence type="ECO:0000256" key="1">
    <source>
        <dbReference type="SAM" id="MobiDB-lite"/>
    </source>
</evidence>
<reference evidence="3" key="1">
    <citation type="journal article" date="2022" name="Int. J. Mol. Sci.">
        <title>Draft Genome of Tanacetum Coccineum: Genomic Comparison of Closely Related Tanacetum-Family Plants.</title>
        <authorList>
            <person name="Yamashiro T."/>
            <person name="Shiraishi A."/>
            <person name="Nakayama K."/>
            <person name="Satake H."/>
        </authorList>
    </citation>
    <scope>NUCLEOTIDE SEQUENCE</scope>
</reference>
<evidence type="ECO:0000259" key="2">
    <source>
        <dbReference type="Pfam" id="PF03732"/>
    </source>
</evidence>
<feature type="domain" description="Retrotransposon gag" evidence="2">
    <location>
        <begin position="109"/>
        <end position="201"/>
    </location>
</feature>
<feature type="region of interest" description="Disordered" evidence="1">
    <location>
        <begin position="345"/>
        <end position="379"/>
    </location>
</feature>
<dbReference type="PANTHER" id="PTHR33223:SF11">
    <property type="entry name" value="ELEMENT PROTEIN, PUTATIVE-RELATED"/>
    <property type="match status" value="1"/>
</dbReference>
<protein>
    <submittedName>
        <fullName evidence="3">Reverse transcriptase domain-containing protein</fullName>
    </submittedName>
</protein>
<dbReference type="PANTHER" id="PTHR33223">
    <property type="entry name" value="CCHC-TYPE DOMAIN-CONTAINING PROTEIN"/>
    <property type="match status" value="1"/>
</dbReference>
<evidence type="ECO:0000313" key="3">
    <source>
        <dbReference type="EMBL" id="GJS55351.1"/>
    </source>
</evidence>
<comment type="caution">
    <text evidence="3">The sequence shown here is derived from an EMBL/GenBank/DDBJ whole genome shotgun (WGS) entry which is preliminary data.</text>
</comment>
<organism evidence="3 4">
    <name type="scientific">Tanacetum coccineum</name>
    <dbReference type="NCBI Taxonomy" id="301880"/>
    <lineage>
        <taxon>Eukaryota</taxon>
        <taxon>Viridiplantae</taxon>
        <taxon>Streptophyta</taxon>
        <taxon>Embryophyta</taxon>
        <taxon>Tracheophyta</taxon>
        <taxon>Spermatophyta</taxon>
        <taxon>Magnoliopsida</taxon>
        <taxon>eudicotyledons</taxon>
        <taxon>Gunneridae</taxon>
        <taxon>Pentapetalae</taxon>
        <taxon>asterids</taxon>
        <taxon>campanulids</taxon>
        <taxon>Asterales</taxon>
        <taxon>Asteraceae</taxon>
        <taxon>Asteroideae</taxon>
        <taxon>Anthemideae</taxon>
        <taxon>Anthemidinae</taxon>
        <taxon>Tanacetum</taxon>
    </lineage>
</organism>
<reference evidence="3" key="2">
    <citation type="submission" date="2022-01" db="EMBL/GenBank/DDBJ databases">
        <authorList>
            <person name="Yamashiro T."/>
            <person name="Shiraishi A."/>
            <person name="Satake H."/>
            <person name="Nakayama K."/>
        </authorList>
    </citation>
    <scope>NUCLEOTIDE SEQUENCE</scope>
</reference>
<dbReference type="InterPro" id="IPR005162">
    <property type="entry name" value="Retrotrans_gag_dom"/>
</dbReference>
<keyword evidence="3" id="KW-0695">RNA-directed DNA polymerase</keyword>